<keyword evidence="11" id="KW-0066">ATP synthesis</keyword>
<keyword evidence="9 12" id="KW-0496">Mitochondrion</keyword>
<gene>
    <name evidence="14" type="primary">ATP8</name>
</gene>
<evidence type="ECO:0000256" key="11">
    <source>
        <dbReference type="ARBA" id="ARBA00023310"/>
    </source>
</evidence>
<dbReference type="GO" id="GO:0015078">
    <property type="term" value="F:proton transmembrane transporter activity"/>
    <property type="evidence" value="ECO:0007669"/>
    <property type="project" value="InterPro"/>
</dbReference>
<dbReference type="Pfam" id="PF00895">
    <property type="entry name" value="ATP-synt_8"/>
    <property type="match status" value="1"/>
</dbReference>
<geneLocation type="mitochondrion" evidence="14"/>
<evidence type="ECO:0000256" key="2">
    <source>
        <dbReference type="ARBA" id="ARBA00008892"/>
    </source>
</evidence>
<evidence type="ECO:0000256" key="7">
    <source>
        <dbReference type="ARBA" id="ARBA00022989"/>
    </source>
</evidence>
<dbReference type="AlphaFoldDB" id="A0A7M4CGD7"/>
<evidence type="ECO:0000256" key="6">
    <source>
        <dbReference type="ARBA" id="ARBA00022781"/>
    </source>
</evidence>
<evidence type="ECO:0000256" key="4">
    <source>
        <dbReference type="ARBA" id="ARBA00022547"/>
    </source>
</evidence>
<dbReference type="GO" id="GO:0015986">
    <property type="term" value="P:proton motive force-driven ATP synthesis"/>
    <property type="evidence" value="ECO:0007669"/>
    <property type="project" value="InterPro"/>
</dbReference>
<organism evidence="14">
    <name type="scientific">Allobates amissibilis</name>
    <dbReference type="NCBI Taxonomy" id="2739727"/>
    <lineage>
        <taxon>Eukaryota</taxon>
        <taxon>Metazoa</taxon>
        <taxon>Chordata</taxon>
        <taxon>Craniata</taxon>
        <taxon>Vertebrata</taxon>
        <taxon>Euteleostomi</taxon>
        <taxon>Amphibia</taxon>
        <taxon>Batrachia</taxon>
        <taxon>Anura</taxon>
        <taxon>Neobatrachia</taxon>
        <taxon>Hyloidea</taxon>
        <taxon>Aromobatidae</taxon>
        <taxon>Allobatinae</taxon>
        <taxon>Allobates</taxon>
    </lineage>
</organism>
<evidence type="ECO:0000256" key="9">
    <source>
        <dbReference type="ARBA" id="ARBA00023128"/>
    </source>
</evidence>
<sequence length="57" mass="6688">MPQLSPQPWFLILLSTWLVLLFFATMKTSKFTFLSNAPDLTFNALNTLNTPWSWPWL</sequence>
<keyword evidence="5 12" id="KW-0812">Transmembrane</keyword>
<accession>A0A7M4CGD7</accession>
<name>A0A7M4CGD7_9NEOB</name>
<comment type="subcellular location">
    <subcellularLocation>
        <location evidence="1 12">Mitochondrion membrane</location>
        <topology evidence="1 12">Single-pass membrane protein</topology>
    </subcellularLocation>
</comment>
<keyword evidence="3 12" id="KW-0813">Transport</keyword>
<reference evidence="14" key="1">
    <citation type="journal article" date="2020" name="J. Biogeogr.">
        <title>Historical biogeography identifies a possible role of Miocene wetlands in the diversification of the Amazonian rocket frogs (Aromobatidae: Allobates).</title>
        <authorList>
            <person name="Rejaud A."/>
            <person name="Rodrigues M.T."/>
            <person name="Crawford A.J."/>
            <person name="Castroviejo-Fisher S."/>
            <person name="Jaramillo A.F."/>
            <person name="Chaparro J.C."/>
            <person name="Glaw F."/>
            <person name="Gagliardi-Urrutia G."/>
            <person name="Moravec J."/>
            <person name="De la Riva I.J."/>
            <person name="Perez P."/>
            <person name="Lima A.P."/>
            <person name="Werneck F.P."/>
            <person name="Hrbek T."/>
            <person name="Ron S.R."/>
            <person name="Ernst R."/>
            <person name="Kok P.J.R."/>
            <person name="Driskell A."/>
            <person name="Chave J."/>
            <person name="Fouquet A."/>
        </authorList>
    </citation>
    <scope>NUCLEOTIDE SEQUENCE</scope>
</reference>
<protein>
    <recommendedName>
        <fullName evidence="12">ATP synthase complex subunit 8</fullName>
    </recommendedName>
</protein>
<keyword evidence="6 12" id="KW-0375">Hydrogen ion transport</keyword>
<dbReference type="InterPro" id="IPR001421">
    <property type="entry name" value="ATP8_metazoa"/>
</dbReference>
<keyword evidence="7 13" id="KW-1133">Transmembrane helix</keyword>
<keyword evidence="10 13" id="KW-0472">Membrane</keyword>
<keyword evidence="4 12" id="KW-0138">CF(0)</keyword>
<evidence type="ECO:0000313" key="14">
    <source>
        <dbReference type="EMBL" id="QOJ45130.1"/>
    </source>
</evidence>
<evidence type="ECO:0000256" key="3">
    <source>
        <dbReference type="ARBA" id="ARBA00022448"/>
    </source>
</evidence>
<evidence type="ECO:0000256" key="12">
    <source>
        <dbReference type="RuleBase" id="RU003661"/>
    </source>
</evidence>
<proteinExistence type="inferred from homology"/>
<dbReference type="EMBL" id="MT627204">
    <property type="protein sequence ID" value="QOJ45130.1"/>
    <property type="molecule type" value="Genomic_DNA"/>
</dbReference>
<dbReference type="GO" id="GO:0045259">
    <property type="term" value="C:proton-transporting ATP synthase complex"/>
    <property type="evidence" value="ECO:0007669"/>
    <property type="project" value="UniProtKB-KW"/>
</dbReference>
<evidence type="ECO:0000256" key="5">
    <source>
        <dbReference type="ARBA" id="ARBA00022692"/>
    </source>
</evidence>
<evidence type="ECO:0000256" key="1">
    <source>
        <dbReference type="ARBA" id="ARBA00004304"/>
    </source>
</evidence>
<evidence type="ECO:0000256" key="13">
    <source>
        <dbReference type="SAM" id="Phobius"/>
    </source>
</evidence>
<evidence type="ECO:0000256" key="8">
    <source>
        <dbReference type="ARBA" id="ARBA00023065"/>
    </source>
</evidence>
<evidence type="ECO:0000256" key="10">
    <source>
        <dbReference type="ARBA" id="ARBA00023136"/>
    </source>
</evidence>
<dbReference type="GO" id="GO:0031966">
    <property type="term" value="C:mitochondrial membrane"/>
    <property type="evidence" value="ECO:0007669"/>
    <property type="project" value="UniProtKB-SubCell"/>
</dbReference>
<keyword evidence="8 12" id="KW-0406">Ion transport</keyword>
<comment type="similarity">
    <text evidence="2 12">Belongs to the ATPase protein 8 family.</text>
</comment>
<feature type="transmembrane region" description="Helical" evidence="13">
    <location>
        <begin position="6"/>
        <end position="24"/>
    </location>
</feature>